<reference evidence="15 16" key="1">
    <citation type="submission" date="2019-02" db="EMBL/GenBank/DDBJ databases">
        <title>Arcanobacterium bovis sp. nov., isolated from the milk of a cow with mastitis.</title>
        <authorList>
            <person name="Sammra O."/>
            <person name="Foster G."/>
            <person name="Hassan A."/>
            <person name="Alssahen M."/>
            <person name="Laemmler C."/>
            <person name="Borowiak M."/>
            <person name="Malorny B."/>
            <person name="Abdulmawjood A."/>
        </authorList>
    </citation>
    <scope>NUCLEOTIDE SEQUENCE [LARGE SCALE GENOMIC DNA]</scope>
    <source>
        <strain evidence="15 16">C605018/01/1</strain>
    </source>
</reference>
<evidence type="ECO:0000256" key="12">
    <source>
        <dbReference type="ARBA" id="ARBA00023204"/>
    </source>
</evidence>
<dbReference type="EC" id="3.2.2.31" evidence="4"/>
<dbReference type="CDD" id="cd00056">
    <property type="entry name" value="ENDO3c"/>
    <property type="match status" value="1"/>
</dbReference>
<dbReference type="PANTHER" id="PTHR42944:SF1">
    <property type="entry name" value="ADENINE DNA GLYCOSYLASE"/>
    <property type="match status" value="1"/>
</dbReference>
<keyword evidence="16" id="KW-1185">Reference proteome</keyword>
<dbReference type="InterPro" id="IPR011257">
    <property type="entry name" value="DNA_glycosylase"/>
</dbReference>
<evidence type="ECO:0000256" key="1">
    <source>
        <dbReference type="ARBA" id="ARBA00000843"/>
    </source>
</evidence>
<evidence type="ECO:0000313" key="16">
    <source>
        <dbReference type="Proteomes" id="UP000293036"/>
    </source>
</evidence>
<comment type="caution">
    <text evidence="15">The sequence shown here is derived from an EMBL/GenBank/DDBJ whole genome shotgun (WGS) entry which is preliminary data.</text>
</comment>
<keyword evidence="13" id="KW-0326">Glycosidase</keyword>
<proteinExistence type="inferred from homology"/>
<dbReference type="Pfam" id="PF00730">
    <property type="entry name" value="HhH-GPD"/>
    <property type="match status" value="1"/>
</dbReference>
<sequence>MPIETFHHIICDWYESNHRDLPWRQLGATPWAILVCEVMSQQTPVSRVLPAWTRWMKHWPTPTDLAAASPAEVLVAWDRLGYPRRALRLQECARVVARDYDGVLPSTREELLALPGIGAYTADAVLAFAFGKYSVVLDTNIRRVLARWHGAALPPPSQTASERERARTFVPSEPVSAAQWNTAIMEFGALVCTARDPRCDTCPVQNGCLWFHTGKPGDAYAHTRSTQKFLGTQREARGKIMAVLRERRHASKGDLLTYSGLSNERFDAALNSLEDDGLVTARDETYSLPGLQ</sequence>
<keyword evidence="7" id="KW-0479">Metal-binding</keyword>
<keyword evidence="11" id="KW-0411">Iron-sulfur</keyword>
<dbReference type="GO" id="GO:0032357">
    <property type="term" value="F:oxidized purine DNA binding"/>
    <property type="evidence" value="ECO:0007669"/>
    <property type="project" value="TreeGrafter"/>
</dbReference>
<protein>
    <recommendedName>
        <fullName evidence="5">Adenine DNA glycosylase</fullName>
        <ecNumber evidence="4">3.2.2.31</ecNumber>
    </recommendedName>
</protein>
<dbReference type="InterPro" id="IPR003265">
    <property type="entry name" value="HhH-GPD_domain"/>
</dbReference>
<evidence type="ECO:0000256" key="2">
    <source>
        <dbReference type="ARBA" id="ARBA00001966"/>
    </source>
</evidence>
<evidence type="ECO:0000256" key="7">
    <source>
        <dbReference type="ARBA" id="ARBA00022723"/>
    </source>
</evidence>
<dbReference type="PANTHER" id="PTHR42944">
    <property type="entry name" value="ADENINE DNA GLYCOSYLASE"/>
    <property type="match status" value="1"/>
</dbReference>
<dbReference type="InterPro" id="IPR023170">
    <property type="entry name" value="HhH_base_excis_C"/>
</dbReference>
<dbReference type="SUPFAM" id="SSF48150">
    <property type="entry name" value="DNA-glycosylase"/>
    <property type="match status" value="1"/>
</dbReference>
<evidence type="ECO:0000256" key="11">
    <source>
        <dbReference type="ARBA" id="ARBA00023014"/>
    </source>
</evidence>
<evidence type="ECO:0000256" key="10">
    <source>
        <dbReference type="ARBA" id="ARBA00023004"/>
    </source>
</evidence>
<keyword evidence="10" id="KW-0408">Iron</keyword>
<dbReference type="OrthoDB" id="9802365at2"/>
<evidence type="ECO:0000256" key="9">
    <source>
        <dbReference type="ARBA" id="ARBA00022801"/>
    </source>
</evidence>
<keyword evidence="9" id="KW-0378">Hydrolase</keyword>
<evidence type="ECO:0000256" key="13">
    <source>
        <dbReference type="ARBA" id="ARBA00023295"/>
    </source>
</evidence>
<evidence type="ECO:0000256" key="3">
    <source>
        <dbReference type="ARBA" id="ARBA00008343"/>
    </source>
</evidence>
<dbReference type="InterPro" id="IPR004036">
    <property type="entry name" value="Endonuclease-III-like_CS2"/>
</dbReference>
<dbReference type="Proteomes" id="UP000293036">
    <property type="component" value="Unassembled WGS sequence"/>
</dbReference>
<evidence type="ECO:0000259" key="14">
    <source>
        <dbReference type="SMART" id="SM00478"/>
    </source>
</evidence>
<evidence type="ECO:0000256" key="5">
    <source>
        <dbReference type="ARBA" id="ARBA00022023"/>
    </source>
</evidence>
<dbReference type="GO" id="GO:0000701">
    <property type="term" value="F:purine-specific mismatch base pair DNA N-glycosylase activity"/>
    <property type="evidence" value="ECO:0007669"/>
    <property type="project" value="UniProtKB-EC"/>
</dbReference>
<organism evidence="15 16">
    <name type="scientific">Arcanobacterium bovis</name>
    <dbReference type="NCBI Taxonomy" id="2529275"/>
    <lineage>
        <taxon>Bacteria</taxon>
        <taxon>Bacillati</taxon>
        <taxon>Actinomycetota</taxon>
        <taxon>Actinomycetes</taxon>
        <taxon>Actinomycetales</taxon>
        <taxon>Actinomycetaceae</taxon>
        <taxon>Arcanobacterium</taxon>
    </lineage>
</organism>
<gene>
    <name evidence="15" type="ORF">EZJ44_06050</name>
</gene>
<dbReference type="EMBL" id="SJDT01000004">
    <property type="protein sequence ID" value="TBW21616.1"/>
    <property type="molecule type" value="Genomic_DNA"/>
</dbReference>
<dbReference type="GO" id="GO:0046872">
    <property type="term" value="F:metal ion binding"/>
    <property type="evidence" value="ECO:0007669"/>
    <property type="project" value="UniProtKB-KW"/>
</dbReference>
<dbReference type="InterPro" id="IPR044298">
    <property type="entry name" value="MIG/MutY"/>
</dbReference>
<dbReference type="SMART" id="SM00478">
    <property type="entry name" value="ENDO3c"/>
    <property type="match status" value="1"/>
</dbReference>
<dbReference type="InterPro" id="IPR003651">
    <property type="entry name" value="Endonuclease3_FeS-loop_motif"/>
</dbReference>
<dbReference type="GO" id="GO:0051539">
    <property type="term" value="F:4 iron, 4 sulfur cluster binding"/>
    <property type="evidence" value="ECO:0007669"/>
    <property type="project" value="UniProtKB-KW"/>
</dbReference>
<dbReference type="PROSITE" id="PS01155">
    <property type="entry name" value="ENDONUCLEASE_III_2"/>
    <property type="match status" value="1"/>
</dbReference>
<comment type="catalytic activity">
    <reaction evidence="1">
        <text>Hydrolyzes free adenine bases from 7,8-dihydro-8-oxoguanine:adenine mismatched double-stranded DNA, leaving an apurinic site.</text>
        <dbReference type="EC" id="3.2.2.31"/>
    </reaction>
</comment>
<name>A0A4Q9V1H9_9ACTO</name>
<dbReference type="GO" id="GO:0035485">
    <property type="term" value="F:adenine/guanine mispair binding"/>
    <property type="evidence" value="ECO:0007669"/>
    <property type="project" value="TreeGrafter"/>
</dbReference>
<dbReference type="SMART" id="SM00525">
    <property type="entry name" value="FES"/>
    <property type="match status" value="1"/>
</dbReference>
<dbReference type="Gene3D" id="1.10.1670.10">
    <property type="entry name" value="Helix-hairpin-Helix base-excision DNA repair enzymes (C-terminal)"/>
    <property type="match status" value="1"/>
</dbReference>
<keyword evidence="12" id="KW-0234">DNA repair</keyword>
<dbReference type="GO" id="GO:0006298">
    <property type="term" value="P:mismatch repair"/>
    <property type="evidence" value="ECO:0007669"/>
    <property type="project" value="TreeGrafter"/>
</dbReference>
<dbReference type="GO" id="GO:0006284">
    <property type="term" value="P:base-excision repair"/>
    <property type="evidence" value="ECO:0007669"/>
    <property type="project" value="InterPro"/>
</dbReference>
<feature type="domain" description="HhH-GPD" evidence="14">
    <location>
        <begin position="39"/>
        <end position="190"/>
    </location>
</feature>
<evidence type="ECO:0000256" key="8">
    <source>
        <dbReference type="ARBA" id="ARBA00022763"/>
    </source>
</evidence>
<dbReference type="Gene3D" id="1.10.340.30">
    <property type="entry name" value="Hypothetical protein, domain 2"/>
    <property type="match status" value="1"/>
</dbReference>
<dbReference type="InterPro" id="IPR000445">
    <property type="entry name" value="HhH_motif"/>
</dbReference>
<dbReference type="AlphaFoldDB" id="A0A4Q9V1H9"/>
<comment type="cofactor">
    <cofactor evidence="2">
        <name>[4Fe-4S] cluster</name>
        <dbReference type="ChEBI" id="CHEBI:49883"/>
    </cofactor>
</comment>
<dbReference type="Pfam" id="PF10576">
    <property type="entry name" value="EndIII_4Fe-2S"/>
    <property type="match status" value="1"/>
</dbReference>
<evidence type="ECO:0000256" key="4">
    <source>
        <dbReference type="ARBA" id="ARBA00012045"/>
    </source>
</evidence>
<dbReference type="Pfam" id="PF00633">
    <property type="entry name" value="HHH"/>
    <property type="match status" value="1"/>
</dbReference>
<keyword evidence="8" id="KW-0227">DNA damage</keyword>
<keyword evidence="6" id="KW-0004">4Fe-4S</keyword>
<accession>A0A4Q9V1H9</accession>
<evidence type="ECO:0000256" key="6">
    <source>
        <dbReference type="ARBA" id="ARBA00022485"/>
    </source>
</evidence>
<dbReference type="GO" id="GO:0034039">
    <property type="term" value="F:8-oxo-7,8-dihydroguanine DNA N-glycosylase activity"/>
    <property type="evidence" value="ECO:0007669"/>
    <property type="project" value="TreeGrafter"/>
</dbReference>
<comment type="similarity">
    <text evidence="3">Belongs to the Nth/MutY family.</text>
</comment>
<evidence type="ECO:0000313" key="15">
    <source>
        <dbReference type="EMBL" id="TBW21616.1"/>
    </source>
</evidence>